<comment type="caution">
    <text evidence="3">The sequence shown here is derived from an EMBL/GenBank/DDBJ whole genome shotgun (WGS) entry which is preliminary data.</text>
</comment>
<evidence type="ECO:0000313" key="3">
    <source>
        <dbReference type="EMBL" id="KAJ2922501.1"/>
    </source>
</evidence>
<gene>
    <name evidence="3" type="ORF">H1R20_g14610</name>
</gene>
<name>A0A9W8IT27_9AGAR</name>
<dbReference type="OrthoDB" id="2564234at2759"/>
<organism evidence="3 4">
    <name type="scientific">Candolleomyces eurysporus</name>
    <dbReference type="NCBI Taxonomy" id="2828524"/>
    <lineage>
        <taxon>Eukaryota</taxon>
        <taxon>Fungi</taxon>
        <taxon>Dikarya</taxon>
        <taxon>Basidiomycota</taxon>
        <taxon>Agaricomycotina</taxon>
        <taxon>Agaricomycetes</taxon>
        <taxon>Agaricomycetidae</taxon>
        <taxon>Agaricales</taxon>
        <taxon>Agaricineae</taxon>
        <taxon>Psathyrellaceae</taxon>
        <taxon>Candolleomyces</taxon>
    </lineage>
</organism>
<keyword evidence="2" id="KW-0812">Transmembrane</keyword>
<keyword evidence="2" id="KW-1133">Transmembrane helix</keyword>
<feature type="non-terminal residue" evidence="3">
    <location>
        <position position="518"/>
    </location>
</feature>
<evidence type="ECO:0000313" key="4">
    <source>
        <dbReference type="Proteomes" id="UP001140091"/>
    </source>
</evidence>
<sequence length="518" mass="55788">MPNVTFSMEDTSPLLVYSDAWTAGTFQSDNLTERYSQSSYMYTNVIDASVYFLFNGKKVNFYGGKRARTGFYQIIVDSNAYAPVDGKTVNPELFQTPLSSIPWLSEGQHTVTLKNLNAGSVVDLDYVTWMTTIGKDNEQLITNIIEDNDPSFTYEPADAWTTNLNNLGTFSGGSGHASSKPGSTMKFSFEGDAVSLYGPVGANGTRYDVSVDVGTGLPNNYTTRKTLSRSNQMLYHVSKLGPGRHTVTLTVLSEDGASGESTVAIDYAQVYTTPSLSGQGLNVGNSPQALSTGAVVGITLGTVVGFIALVGIVIWGVLCYIKQRHNRSFFYGFVEKSKPEKEDELSAHPFQLEYSTVPSGSPPPTQHTLVTQASHGSLAATPNTGQWPRSGGQDSIETSVSQRPLLHQTSNPNVQEIIIPAAGMSEKMRRELAPRLQAPPQGTRPRQNPAALGAQNHNMSTVREESSGGSNAPNLTVVTNTDDISYGSAPPPEYTQQASAIPSTAASSFYAREAYRGH</sequence>
<proteinExistence type="predicted"/>
<dbReference type="EMBL" id="JANBPK010001488">
    <property type="protein sequence ID" value="KAJ2922501.1"/>
    <property type="molecule type" value="Genomic_DNA"/>
</dbReference>
<feature type="transmembrane region" description="Helical" evidence="2">
    <location>
        <begin position="295"/>
        <end position="321"/>
    </location>
</feature>
<feature type="compositionally biased region" description="Polar residues" evidence="1">
    <location>
        <begin position="494"/>
        <end position="503"/>
    </location>
</feature>
<accession>A0A9W8IT27</accession>
<evidence type="ECO:0000256" key="2">
    <source>
        <dbReference type="SAM" id="Phobius"/>
    </source>
</evidence>
<reference evidence="3" key="1">
    <citation type="submission" date="2022-06" db="EMBL/GenBank/DDBJ databases">
        <title>Genome Sequence of Candolleomyces eurysporus.</title>
        <authorList>
            <person name="Buettner E."/>
        </authorList>
    </citation>
    <scope>NUCLEOTIDE SEQUENCE</scope>
    <source>
        <strain evidence="3">VTCC 930004</strain>
    </source>
</reference>
<dbReference type="Gene3D" id="2.60.120.260">
    <property type="entry name" value="Galactose-binding domain-like"/>
    <property type="match status" value="2"/>
</dbReference>
<feature type="region of interest" description="Disordered" evidence="1">
    <location>
        <begin position="460"/>
        <end position="503"/>
    </location>
</feature>
<dbReference type="AlphaFoldDB" id="A0A9W8IT27"/>
<feature type="compositionally biased region" description="Polar residues" evidence="1">
    <location>
        <begin position="460"/>
        <end position="483"/>
    </location>
</feature>
<keyword evidence="2" id="KW-0472">Membrane</keyword>
<protein>
    <submittedName>
        <fullName evidence="3">Uncharacterized protein</fullName>
    </submittedName>
</protein>
<evidence type="ECO:0000256" key="1">
    <source>
        <dbReference type="SAM" id="MobiDB-lite"/>
    </source>
</evidence>
<keyword evidence="4" id="KW-1185">Reference proteome</keyword>
<dbReference type="Proteomes" id="UP001140091">
    <property type="component" value="Unassembled WGS sequence"/>
</dbReference>